<keyword evidence="1" id="KW-0472">Membrane</keyword>
<keyword evidence="3" id="KW-1185">Reference proteome</keyword>
<gene>
    <name evidence="2" type="ORF">PECAL_4P09140</name>
</gene>
<organism evidence="2 3">
    <name type="scientific">Pelagomonas calceolata</name>
    <dbReference type="NCBI Taxonomy" id="35677"/>
    <lineage>
        <taxon>Eukaryota</taxon>
        <taxon>Sar</taxon>
        <taxon>Stramenopiles</taxon>
        <taxon>Ochrophyta</taxon>
        <taxon>Pelagophyceae</taxon>
        <taxon>Pelagomonadales</taxon>
        <taxon>Pelagomonadaceae</taxon>
        <taxon>Pelagomonas</taxon>
    </lineage>
</organism>
<keyword evidence="1" id="KW-1133">Transmembrane helix</keyword>
<proteinExistence type="predicted"/>
<feature type="transmembrane region" description="Helical" evidence="1">
    <location>
        <begin position="325"/>
        <end position="346"/>
    </location>
</feature>
<evidence type="ECO:0000313" key="3">
    <source>
        <dbReference type="Proteomes" id="UP000789595"/>
    </source>
</evidence>
<evidence type="ECO:0008006" key="4">
    <source>
        <dbReference type="Google" id="ProtNLM"/>
    </source>
</evidence>
<dbReference type="AlphaFoldDB" id="A0A8J2WYL8"/>
<dbReference type="Proteomes" id="UP000789595">
    <property type="component" value="Unassembled WGS sequence"/>
</dbReference>
<evidence type="ECO:0000256" key="1">
    <source>
        <dbReference type="SAM" id="Phobius"/>
    </source>
</evidence>
<evidence type="ECO:0000313" key="2">
    <source>
        <dbReference type="EMBL" id="CAH0373687.1"/>
    </source>
</evidence>
<dbReference type="EMBL" id="CAKKNE010000004">
    <property type="protein sequence ID" value="CAH0373687.1"/>
    <property type="molecule type" value="Genomic_DNA"/>
</dbReference>
<dbReference type="OrthoDB" id="10536711at2759"/>
<sequence length="570" mass="64060">MMMKKIRNLCGTIFLGFCLWWLPNGNRMKDGASQQLARVTCAAFLLLLCMSDFSLRNRGNQTTLFFERYVGPASARSLAAMRISCSVLLLTFTSDHMTSPLAATAQVPRWMCRPTGIIRLLNECGVLGGLFEDARSLWRLEQLTRAALGCVAMGLGTPVVAPCASILWLFYGGVLRAYNTWRGHSFIAAWWTLVVLAWRGGAADAASLDSCLCALYEDAKLANVARGRWWTAGRPSHWNRRFSRPLPHTHATELARAADRGWTRFLVTLIFANNYLMAGLSKLCASGVAWASGDNLKAKLLQTTLTQTSFGCYLTLFCRRFPDTFFGALGACGLYGEIAMGLVPFFSFAKLLLPIAMWGMHVSIAALQHIIFVDLLFFIPAWYIWHVIDRNPGKLRPLAHAQHPWDWTQWVDDIHACWLKARAFSQGPRLFQATPRESAAILDNNHLKDKKLPDLPEDLPTPKAVVLDANPSLPHEDIIHAGARQTLLFMLVFLGVWTRGAEWFPYNAFRMFAGWTSRPILYERYIALGGDGSRIRNFHYHEIHPALNRKRLVEAFNRCADEPESADCCV</sequence>
<comment type="caution">
    <text evidence="2">The sequence shown here is derived from an EMBL/GenBank/DDBJ whole genome shotgun (WGS) entry which is preliminary data.</text>
</comment>
<feature type="transmembrane region" description="Helical" evidence="1">
    <location>
        <begin position="146"/>
        <end position="171"/>
    </location>
</feature>
<reference evidence="2" key="1">
    <citation type="submission" date="2021-11" db="EMBL/GenBank/DDBJ databases">
        <authorList>
            <consortium name="Genoscope - CEA"/>
            <person name="William W."/>
        </authorList>
    </citation>
    <scope>NUCLEOTIDE SEQUENCE</scope>
</reference>
<accession>A0A8J2WYL8</accession>
<protein>
    <recommendedName>
        <fullName evidence="4">HTTM domain-containing protein</fullName>
    </recommendedName>
</protein>
<keyword evidence="1" id="KW-0812">Transmembrane</keyword>
<name>A0A8J2WYL8_9STRA</name>
<feature type="transmembrane region" description="Helical" evidence="1">
    <location>
        <begin position="366"/>
        <end position="385"/>
    </location>
</feature>
<feature type="transmembrane region" description="Helical" evidence="1">
    <location>
        <begin position="183"/>
        <end position="200"/>
    </location>
</feature>